<feature type="transmembrane region" description="Helical" evidence="2">
    <location>
        <begin position="131"/>
        <end position="154"/>
    </location>
</feature>
<reference evidence="4" key="2">
    <citation type="submission" date="2002-07" db="EMBL/GenBank/DDBJ databases">
        <title>Oryza sativa nipponbare(GA3) genomic DNA, chromosome 9, BAC clone:OJ1254_E07.</title>
        <authorList>
            <person name="Sasaki T."/>
            <person name="Matsumoto T."/>
            <person name="Hattori M."/>
            <person name="Sakaki Y."/>
            <person name="Katayose Y."/>
        </authorList>
    </citation>
    <scope>NUCLEOTIDE SEQUENCE</scope>
</reference>
<proteinExistence type="predicted"/>
<keyword evidence="2" id="KW-0472">Membrane</keyword>
<evidence type="ECO:0000256" key="2">
    <source>
        <dbReference type="SAM" id="Phobius"/>
    </source>
</evidence>
<keyword evidence="2" id="KW-1133">Transmembrane helix</keyword>
<evidence type="ECO:0000256" key="1">
    <source>
        <dbReference type="SAM" id="MobiDB-lite"/>
    </source>
</evidence>
<protein>
    <submittedName>
        <fullName evidence="4">Uncharacterized protein</fullName>
    </submittedName>
</protein>
<keyword evidence="2" id="KW-0812">Transmembrane</keyword>
<name>Q652J6_ORYSJ</name>
<dbReference type="Proteomes" id="UP000000763">
    <property type="component" value="Chromosome 9"/>
</dbReference>
<dbReference type="AlphaFoldDB" id="Q652J6"/>
<dbReference type="EMBL" id="AP005314">
    <property type="protein sequence ID" value="BAD46024.1"/>
    <property type="molecule type" value="Genomic_DNA"/>
</dbReference>
<evidence type="ECO:0000313" key="5">
    <source>
        <dbReference type="Proteomes" id="UP000000763"/>
    </source>
</evidence>
<reference evidence="5" key="3">
    <citation type="journal article" date="2005" name="Nature">
        <title>The map-based sequence of the rice genome.</title>
        <authorList>
            <consortium name="International rice genome sequencing project (IRGSP)"/>
            <person name="Matsumoto T."/>
            <person name="Wu J."/>
            <person name="Kanamori H."/>
            <person name="Katayose Y."/>
            <person name="Fujisawa M."/>
            <person name="Namiki N."/>
            <person name="Mizuno H."/>
            <person name="Yamamoto K."/>
            <person name="Antonio B.A."/>
            <person name="Baba T."/>
            <person name="Sakata K."/>
            <person name="Nagamura Y."/>
            <person name="Aoki H."/>
            <person name="Arikawa K."/>
            <person name="Arita K."/>
            <person name="Bito T."/>
            <person name="Chiden Y."/>
            <person name="Fujitsuka N."/>
            <person name="Fukunaka R."/>
            <person name="Hamada M."/>
            <person name="Harada C."/>
            <person name="Hayashi A."/>
            <person name="Hijishita S."/>
            <person name="Honda M."/>
            <person name="Hosokawa S."/>
            <person name="Ichikawa Y."/>
            <person name="Idonuma A."/>
            <person name="Iijima M."/>
            <person name="Ikeda M."/>
            <person name="Ikeno M."/>
            <person name="Ito K."/>
            <person name="Ito S."/>
            <person name="Ito T."/>
            <person name="Ito Y."/>
            <person name="Ito Y."/>
            <person name="Iwabuchi A."/>
            <person name="Kamiya K."/>
            <person name="Karasawa W."/>
            <person name="Kurita K."/>
            <person name="Katagiri S."/>
            <person name="Kikuta A."/>
            <person name="Kobayashi H."/>
            <person name="Kobayashi N."/>
            <person name="Machita K."/>
            <person name="Maehara T."/>
            <person name="Masukawa M."/>
            <person name="Mizubayashi T."/>
            <person name="Mukai Y."/>
            <person name="Nagasaki H."/>
            <person name="Nagata Y."/>
            <person name="Naito S."/>
            <person name="Nakashima M."/>
            <person name="Nakama Y."/>
            <person name="Nakamichi Y."/>
            <person name="Nakamura M."/>
            <person name="Meguro A."/>
            <person name="Negishi M."/>
            <person name="Ohta I."/>
            <person name="Ohta T."/>
            <person name="Okamoto M."/>
            <person name="Ono N."/>
            <person name="Saji S."/>
            <person name="Sakaguchi M."/>
            <person name="Sakai K."/>
            <person name="Shibata M."/>
            <person name="Shimokawa T."/>
            <person name="Song J."/>
            <person name="Takazaki Y."/>
            <person name="Terasawa K."/>
            <person name="Tsugane M."/>
            <person name="Tsuji K."/>
            <person name="Ueda S."/>
            <person name="Waki K."/>
            <person name="Yamagata H."/>
            <person name="Yamamoto M."/>
            <person name="Yamamoto S."/>
            <person name="Yamane H."/>
            <person name="Yoshiki S."/>
            <person name="Yoshihara R."/>
            <person name="Yukawa K."/>
            <person name="Zhong H."/>
            <person name="Yano M."/>
            <person name="Yuan Q."/>
            <person name="Ouyang S."/>
            <person name="Liu J."/>
            <person name="Jones K.M."/>
            <person name="Gansberger K."/>
            <person name="Moffat K."/>
            <person name="Hill J."/>
            <person name="Bera J."/>
            <person name="Fadrosh D."/>
            <person name="Jin S."/>
            <person name="Johri S."/>
            <person name="Kim M."/>
            <person name="Overton L."/>
            <person name="Reardon M."/>
            <person name="Tsitrin T."/>
            <person name="Vuong H."/>
            <person name="Weaver B."/>
            <person name="Ciecko A."/>
            <person name="Tallon L."/>
            <person name="Jackson J."/>
            <person name="Pai G."/>
            <person name="Aken S.V."/>
            <person name="Utterback T."/>
            <person name="Reidmuller S."/>
            <person name="Feldblyum T."/>
            <person name="Hsiao J."/>
            <person name="Zismann V."/>
            <person name="Iobst S."/>
            <person name="de Vazeille A.R."/>
            <person name="Buell C.R."/>
            <person name="Ying K."/>
            <person name="Li Y."/>
            <person name="Lu T."/>
            <person name="Huang Y."/>
            <person name="Zhao Q."/>
            <person name="Feng Q."/>
            <person name="Zhang L."/>
            <person name="Zhu J."/>
            <person name="Weng Q."/>
            <person name="Mu J."/>
            <person name="Lu Y."/>
            <person name="Fan D."/>
            <person name="Liu Y."/>
            <person name="Guan J."/>
            <person name="Zhang Y."/>
            <person name="Yu S."/>
            <person name="Liu X."/>
            <person name="Zhang Y."/>
            <person name="Hong G."/>
            <person name="Han B."/>
            <person name="Choisne N."/>
            <person name="Demange N."/>
            <person name="Orjeda G."/>
            <person name="Samain S."/>
            <person name="Cattolico L."/>
            <person name="Pelletier E."/>
            <person name="Couloux A."/>
            <person name="Segurens B."/>
            <person name="Wincker P."/>
            <person name="D'Hont A."/>
            <person name="Scarpelli C."/>
            <person name="Weissenbach J."/>
            <person name="Salanoubat M."/>
            <person name="Quetier F."/>
            <person name="Yu Y."/>
            <person name="Kim H.R."/>
            <person name="Rambo T."/>
            <person name="Currie J."/>
            <person name="Collura K."/>
            <person name="Luo M."/>
            <person name="Yang T."/>
            <person name="Ammiraju J.S.S."/>
            <person name="Engler F."/>
            <person name="Soderlund C."/>
            <person name="Wing R.A."/>
            <person name="Palmer L.E."/>
            <person name="de la Bastide M."/>
            <person name="Spiegel L."/>
            <person name="Nascimento L."/>
            <person name="Zutavern T."/>
            <person name="O'Shaughnessy A."/>
            <person name="Dike S."/>
            <person name="Dedhia N."/>
            <person name="Preston R."/>
            <person name="Balija V."/>
            <person name="McCombie W.R."/>
            <person name="Chow T."/>
            <person name="Chen H."/>
            <person name="Chung M."/>
            <person name="Chen C."/>
            <person name="Shaw J."/>
            <person name="Wu H."/>
            <person name="Hsiao K."/>
            <person name="Chao Y."/>
            <person name="Chu M."/>
            <person name="Cheng C."/>
            <person name="Hour A."/>
            <person name="Lee P."/>
            <person name="Lin S."/>
            <person name="Lin Y."/>
            <person name="Liou J."/>
            <person name="Liu S."/>
            <person name="Hsing Y."/>
            <person name="Raghuvanshi S."/>
            <person name="Mohanty A."/>
            <person name="Bharti A.K."/>
            <person name="Gaur A."/>
            <person name="Gupta V."/>
            <person name="Kumar D."/>
            <person name="Ravi V."/>
            <person name="Vij S."/>
            <person name="Kapur A."/>
            <person name="Khurana P."/>
            <person name="Khurana P."/>
            <person name="Khurana J.P."/>
            <person name="Tyagi A.K."/>
            <person name="Gaikwad K."/>
            <person name="Singh A."/>
            <person name="Dalal V."/>
            <person name="Srivastava S."/>
            <person name="Dixit A."/>
            <person name="Pal A.K."/>
            <person name="Ghazi I.A."/>
            <person name="Yadav M."/>
            <person name="Pandit A."/>
            <person name="Bhargava A."/>
            <person name="Sureshbabu K."/>
            <person name="Batra K."/>
            <person name="Sharma T.R."/>
            <person name="Mohapatra T."/>
            <person name="Singh N.K."/>
            <person name="Messing J."/>
            <person name="Nelson A.B."/>
            <person name="Fuks G."/>
            <person name="Kavchok S."/>
            <person name="Keizer G."/>
            <person name="Linton E."/>
            <person name="Llaca V."/>
            <person name="Song R."/>
            <person name="Tanyolac B."/>
            <person name="Young S."/>
            <person name="Ho-Il K."/>
            <person name="Hahn J.H."/>
            <person name="Sangsakoo G."/>
            <person name="Vanavichit A."/>
            <person name="de Mattos Luiz.A.T."/>
            <person name="Zimmer P.D."/>
            <person name="Malone G."/>
            <person name="Dellagostin O."/>
            <person name="de Oliveira A.C."/>
            <person name="Bevan M."/>
            <person name="Bancroft I."/>
            <person name="Minx P."/>
            <person name="Cordum H."/>
            <person name="Wilson R."/>
            <person name="Cheng Z."/>
            <person name="Jin W."/>
            <person name="Jiang J."/>
            <person name="Leong S.A."/>
            <person name="Iwama H."/>
            <person name="Gojobori T."/>
            <person name="Itoh T."/>
            <person name="Niimura Y."/>
            <person name="Fujii Y."/>
            <person name="Habara T."/>
            <person name="Sakai H."/>
            <person name="Sato Y."/>
            <person name="Wilson G."/>
            <person name="Kumar K."/>
            <person name="McCouch S."/>
            <person name="Juretic N."/>
            <person name="Hoen D."/>
            <person name="Wright S."/>
            <person name="Bruskiewich R."/>
            <person name="Bureau T."/>
            <person name="Miyao A."/>
            <person name="Hirochika H."/>
            <person name="Nishikawa T."/>
            <person name="Kadowaki K."/>
            <person name="Sugiura M."/>
            <person name="Burr B."/>
            <person name="Sasaki T."/>
        </authorList>
    </citation>
    <scope>NUCLEOTIDE SEQUENCE [LARGE SCALE GENOMIC DNA]</scope>
    <source>
        <strain evidence="5">cv. Nipponbare</strain>
    </source>
</reference>
<feature type="region of interest" description="Disordered" evidence="1">
    <location>
        <begin position="1"/>
        <end position="39"/>
    </location>
</feature>
<accession>Q652J6</accession>
<reference evidence="3" key="1">
    <citation type="submission" date="2002-05" db="EMBL/GenBank/DDBJ databases">
        <title>Oryza sativa nipponbare(GA3) genomic DNA, chromosome 9, PAC clone:P0515E01.</title>
        <authorList>
            <person name="Sasaki T."/>
            <person name="Matsumoto T."/>
            <person name="Katayose Y."/>
        </authorList>
    </citation>
    <scope>NUCLEOTIDE SEQUENCE</scope>
</reference>
<evidence type="ECO:0000313" key="4">
    <source>
        <dbReference type="EMBL" id="BAD46271.1"/>
    </source>
</evidence>
<dbReference type="EMBL" id="AP005567">
    <property type="protein sequence ID" value="BAD46271.1"/>
    <property type="molecule type" value="Genomic_DNA"/>
</dbReference>
<evidence type="ECO:0000313" key="3">
    <source>
        <dbReference type="EMBL" id="BAD46024.1"/>
    </source>
</evidence>
<feature type="transmembrane region" description="Helical" evidence="2">
    <location>
        <begin position="101"/>
        <end position="119"/>
    </location>
</feature>
<organism evidence="4 5">
    <name type="scientific">Oryza sativa subsp. japonica</name>
    <name type="common">Rice</name>
    <dbReference type="NCBI Taxonomy" id="39947"/>
    <lineage>
        <taxon>Eukaryota</taxon>
        <taxon>Viridiplantae</taxon>
        <taxon>Streptophyta</taxon>
        <taxon>Embryophyta</taxon>
        <taxon>Tracheophyta</taxon>
        <taxon>Spermatophyta</taxon>
        <taxon>Magnoliopsida</taxon>
        <taxon>Liliopsida</taxon>
        <taxon>Poales</taxon>
        <taxon>Poaceae</taxon>
        <taxon>BOP clade</taxon>
        <taxon>Oryzoideae</taxon>
        <taxon>Oryzeae</taxon>
        <taxon>Oryzinae</taxon>
        <taxon>Oryza</taxon>
        <taxon>Oryza sativa</taxon>
    </lineage>
</organism>
<reference evidence="5" key="4">
    <citation type="journal article" date="2008" name="Nucleic Acids Res.">
        <title>The rice annotation project database (RAP-DB): 2008 update.</title>
        <authorList>
            <consortium name="The rice annotation project (RAP)"/>
        </authorList>
    </citation>
    <scope>GENOME REANNOTATION</scope>
    <source>
        <strain evidence="5">cv. Nipponbare</strain>
    </source>
</reference>
<sequence length="168" mass="18625">MGRPATPGHAKWVVSEASETRRPHHRRLPPHKTAATRAGLSVSSSRQRGSIIATKRPMARGLSTACGRRHLSLAPSVILRAVEYSCGIIRRGSNRTSWRRMCVGGIWIFFGRVYIVRLVRKVVFTSATSVLLLYGVVLLVYYLFFACVWVCVGVDGAWSHGGHRHTDG</sequence>
<gene>
    <name evidence="4" type="ORF">OJ1254_E07.30</name>
    <name evidence="3" type="ORF">P0515E01.15</name>
</gene>